<sequence length="189" mass="20746">MAGRPDSKKREMMLNQACEILSRSGVVDTSLRSLAAQMGTSGRMLIYYFGSKEKLILEVIEHEQRRAAPDPGVSSSAADLRAYILADWDSITRGEKHVSVRILEQVFGAACAQESPYAHYTAQTLDRLIGNFEARLVAIGMPGDIAATRAVVGLTALQGYLMRYFTAADPAAVDRDFLRFVDDVILAPF</sequence>
<comment type="caution">
    <text evidence="6">The sequence shown here is derived from an EMBL/GenBank/DDBJ whole genome shotgun (WGS) entry which is preliminary data.</text>
</comment>
<keyword evidence="7" id="KW-1185">Reference proteome</keyword>
<dbReference type="InterPro" id="IPR009057">
    <property type="entry name" value="Homeodomain-like_sf"/>
</dbReference>
<dbReference type="Proteomes" id="UP001611263">
    <property type="component" value="Unassembled WGS sequence"/>
</dbReference>
<keyword evidence="3" id="KW-0804">Transcription</keyword>
<evidence type="ECO:0000259" key="5">
    <source>
        <dbReference type="PROSITE" id="PS50977"/>
    </source>
</evidence>
<keyword evidence="1" id="KW-0805">Transcription regulation</keyword>
<dbReference type="PANTHER" id="PTHR47506">
    <property type="entry name" value="TRANSCRIPTIONAL REGULATORY PROTEIN"/>
    <property type="match status" value="1"/>
</dbReference>
<dbReference type="Gene3D" id="1.10.357.10">
    <property type="entry name" value="Tetracycline Repressor, domain 2"/>
    <property type="match status" value="1"/>
</dbReference>
<feature type="DNA-binding region" description="H-T-H motif" evidence="4">
    <location>
        <begin position="30"/>
        <end position="49"/>
    </location>
</feature>
<evidence type="ECO:0000256" key="1">
    <source>
        <dbReference type="ARBA" id="ARBA00023015"/>
    </source>
</evidence>
<dbReference type="SUPFAM" id="SSF46689">
    <property type="entry name" value="Homeodomain-like"/>
    <property type="match status" value="1"/>
</dbReference>
<name>A0ABW7TJU0_9NOCA</name>
<gene>
    <name evidence="6" type="ORF">ACH4WX_11400</name>
</gene>
<reference evidence="6 7" key="1">
    <citation type="submission" date="2024-10" db="EMBL/GenBank/DDBJ databases">
        <title>The Natural Products Discovery Center: Release of the First 8490 Sequenced Strains for Exploring Actinobacteria Biosynthetic Diversity.</title>
        <authorList>
            <person name="Kalkreuter E."/>
            <person name="Kautsar S.A."/>
            <person name="Yang D."/>
            <person name="Bader C.D."/>
            <person name="Teijaro C.N."/>
            <person name="Fluegel L."/>
            <person name="Davis C.M."/>
            <person name="Simpson J.R."/>
            <person name="Lauterbach L."/>
            <person name="Steele A.D."/>
            <person name="Gui C."/>
            <person name="Meng S."/>
            <person name="Li G."/>
            <person name="Viehrig K."/>
            <person name="Ye F."/>
            <person name="Su P."/>
            <person name="Kiefer A.F."/>
            <person name="Nichols A."/>
            <person name="Cepeda A.J."/>
            <person name="Yan W."/>
            <person name="Fan B."/>
            <person name="Jiang Y."/>
            <person name="Adhikari A."/>
            <person name="Zheng C.-J."/>
            <person name="Schuster L."/>
            <person name="Cowan T.M."/>
            <person name="Smanski M.J."/>
            <person name="Chevrette M.G."/>
            <person name="De Carvalho L.P.S."/>
            <person name="Shen B."/>
        </authorList>
    </citation>
    <scope>NUCLEOTIDE SEQUENCE [LARGE SCALE GENOMIC DNA]</scope>
    <source>
        <strain evidence="6 7">NPDC020568</strain>
    </source>
</reference>
<dbReference type="RefSeq" id="WP_051157278.1">
    <property type="nucleotide sequence ID" value="NZ_JBIRUQ010000002.1"/>
</dbReference>
<protein>
    <submittedName>
        <fullName evidence="6">TetR/AcrR family transcriptional regulator</fullName>
    </submittedName>
</protein>
<dbReference type="GeneID" id="93504335"/>
<dbReference type="Pfam" id="PF00440">
    <property type="entry name" value="TetR_N"/>
    <property type="match status" value="1"/>
</dbReference>
<dbReference type="EMBL" id="JBIRUQ010000002">
    <property type="protein sequence ID" value="MFI1461312.1"/>
    <property type="molecule type" value="Genomic_DNA"/>
</dbReference>
<keyword evidence="2 4" id="KW-0238">DNA-binding</keyword>
<dbReference type="PROSITE" id="PS50977">
    <property type="entry name" value="HTH_TETR_2"/>
    <property type="match status" value="1"/>
</dbReference>
<evidence type="ECO:0000256" key="4">
    <source>
        <dbReference type="PROSITE-ProRule" id="PRU00335"/>
    </source>
</evidence>
<proteinExistence type="predicted"/>
<organism evidence="6 7">
    <name type="scientific">Nocardia carnea</name>
    <dbReference type="NCBI Taxonomy" id="37328"/>
    <lineage>
        <taxon>Bacteria</taxon>
        <taxon>Bacillati</taxon>
        <taxon>Actinomycetota</taxon>
        <taxon>Actinomycetes</taxon>
        <taxon>Mycobacteriales</taxon>
        <taxon>Nocardiaceae</taxon>
        <taxon>Nocardia</taxon>
    </lineage>
</organism>
<evidence type="ECO:0000256" key="2">
    <source>
        <dbReference type="ARBA" id="ARBA00023125"/>
    </source>
</evidence>
<dbReference type="PANTHER" id="PTHR47506:SF6">
    <property type="entry name" value="HTH-TYPE TRANSCRIPTIONAL REPRESSOR NEMR"/>
    <property type="match status" value="1"/>
</dbReference>
<dbReference type="InterPro" id="IPR001647">
    <property type="entry name" value="HTH_TetR"/>
</dbReference>
<evidence type="ECO:0000313" key="7">
    <source>
        <dbReference type="Proteomes" id="UP001611263"/>
    </source>
</evidence>
<accession>A0ABW7TJU0</accession>
<evidence type="ECO:0000313" key="6">
    <source>
        <dbReference type="EMBL" id="MFI1461312.1"/>
    </source>
</evidence>
<feature type="domain" description="HTH tetR-type" evidence="5">
    <location>
        <begin position="7"/>
        <end position="67"/>
    </location>
</feature>
<evidence type="ECO:0000256" key="3">
    <source>
        <dbReference type="ARBA" id="ARBA00023163"/>
    </source>
</evidence>